<comment type="caution">
    <text evidence="2">The sequence shown here is derived from an EMBL/GenBank/DDBJ whole genome shotgun (WGS) entry which is preliminary data.</text>
</comment>
<feature type="region of interest" description="Disordered" evidence="1">
    <location>
        <begin position="19"/>
        <end position="42"/>
    </location>
</feature>
<protein>
    <submittedName>
        <fullName evidence="2">Uncharacterized protein</fullName>
    </submittedName>
</protein>
<evidence type="ECO:0000256" key="1">
    <source>
        <dbReference type="SAM" id="MobiDB-lite"/>
    </source>
</evidence>
<organism evidence="2 3">
    <name type="scientific">Durusdinium trenchii</name>
    <dbReference type="NCBI Taxonomy" id="1381693"/>
    <lineage>
        <taxon>Eukaryota</taxon>
        <taxon>Sar</taxon>
        <taxon>Alveolata</taxon>
        <taxon>Dinophyceae</taxon>
        <taxon>Suessiales</taxon>
        <taxon>Symbiodiniaceae</taxon>
        <taxon>Durusdinium</taxon>
    </lineage>
</organism>
<proteinExistence type="predicted"/>
<dbReference type="EMBL" id="CAXAMN010028028">
    <property type="protein sequence ID" value="CAK9114625.1"/>
    <property type="molecule type" value="Genomic_DNA"/>
</dbReference>
<sequence length="116" mass="13308">MSFRLSPPSGRVWLRTVEEDEPAMSPVRAPHEGDTGQTRRSYRDDLSGVSGSLCFAWIPPSAALVHLHFHLLLPHVWLVWSTTISVLKQHQRLVPQIYAFVRLTHKAHPSDFPRHR</sequence>
<evidence type="ECO:0000313" key="3">
    <source>
        <dbReference type="Proteomes" id="UP001642484"/>
    </source>
</evidence>
<keyword evidence="3" id="KW-1185">Reference proteome</keyword>
<name>A0ABP0SQD7_9DINO</name>
<reference evidence="2 3" key="1">
    <citation type="submission" date="2024-02" db="EMBL/GenBank/DDBJ databases">
        <authorList>
            <person name="Chen Y."/>
            <person name="Shah S."/>
            <person name="Dougan E. K."/>
            <person name="Thang M."/>
            <person name="Chan C."/>
        </authorList>
    </citation>
    <scope>NUCLEOTIDE SEQUENCE [LARGE SCALE GENOMIC DNA]</scope>
</reference>
<evidence type="ECO:0000313" key="2">
    <source>
        <dbReference type="EMBL" id="CAK9114625.1"/>
    </source>
</evidence>
<accession>A0ABP0SQD7</accession>
<dbReference type="Proteomes" id="UP001642484">
    <property type="component" value="Unassembled WGS sequence"/>
</dbReference>
<gene>
    <name evidence="2" type="ORF">CCMP2556_LOCUS52991</name>
</gene>